<sequence>MTDKLADGDGGGDWSMADGIDGDGGGDWSSMKDGIDGDDGCGRTMRRNDAKSLREMQLSIAASSSVFPGFRFSPTDDELISYYLKKKLQGSDNCVDIIPEVDFCRHEPWDLPVILSTDFRTCSIEFDSNLLSLAISIIQSDNEWFFFSTRGKKYPNGSQSKRATQSGYWKATGKERNVKSGAVTIGTKRTLVFHMGRAPKGERTEWIMHEYCMNDAAQESLVICRLRRNSDFRLNESSRGSSDNKSHSGTTNEYANNNQLDGFHDTNDTIKSASKESTSSYRSHSDDQNDSGSESNPEANPESPHGSSTPYKDVDDCFADIINDDIIRLDESTSHSLKFYGFLTKDEPMLIQDPTKCNQKLPPQNIMTSQGTAVRRIKLRRQKGRTHEPPLVDGGLDQHHHPQTPPLQKKSTGCFISVLSGNADTLKGSRSTHVILVLLFLVMVFVVWKCDMEDWNRQLKHWLRMTADYI</sequence>
<evidence type="ECO:0000256" key="3">
    <source>
        <dbReference type="ARBA" id="ARBA00023125"/>
    </source>
</evidence>
<proteinExistence type="predicted"/>
<dbReference type="Gramene" id="rna-gnl|WGS:NBSK|LSAT_3X111800_mrna">
    <property type="protein sequence ID" value="cds-PLY72018.1"/>
    <property type="gene ID" value="gene-LSAT_3X111800"/>
</dbReference>
<keyword evidence="7" id="KW-0812">Transmembrane</keyword>
<evidence type="ECO:0000259" key="8">
    <source>
        <dbReference type="PROSITE" id="PS51005"/>
    </source>
</evidence>
<keyword evidence="7" id="KW-1133">Transmembrane helix</keyword>
<keyword evidence="2" id="KW-0805">Transcription regulation</keyword>
<keyword evidence="4" id="KW-0804">Transcription</keyword>
<evidence type="ECO:0000256" key="5">
    <source>
        <dbReference type="ARBA" id="ARBA00023242"/>
    </source>
</evidence>
<dbReference type="InterPro" id="IPR036093">
    <property type="entry name" value="NAC_dom_sf"/>
</dbReference>
<feature type="region of interest" description="Disordered" evidence="6">
    <location>
        <begin position="383"/>
        <end position="409"/>
    </location>
</feature>
<dbReference type="SUPFAM" id="SSF101941">
    <property type="entry name" value="NAC domain"/>
    <property type="match status" value="1"/>
</dbReference>
<evidence type="ECO:0000256" key="1">
    <source>
        <dbReference type="ARBA" id="ARBA00004123"/>
    </source>
</evidence>
<dbReference type="InterPro" id="IPR003441">
    <property type="entry name" value="NAC-dom"/>
</dbReference>
<dbReference type="EMBL" id="NBSK02000003">
    <property type="protein sequence ID" value="KAJ0218996.1"/>
    <property type="molecule type" value="Genomic_DNA"/>
</dbReference>
<dbReference type="AlphaFoldDB" id="A0A9R1WAC3"/>
<keyword evidence="10" id="KW-1185">Reference proteome</keyword>
<name>A0A9R1WAC3_LACSA</name>
<feature type="transmembrane region" description="Helical" evidence="7">
    <location>
        <begin position="432"/>
        <end position="450"/>
    </location>
</feature>
<feature type="compositionally biased region" description="Basic and acidic residues" evidence="6">
    <location>
        <begin position="385"/>
        <end position="400"/>
    </location>
</feature>
<gene>
    <name evidence="9" type="ORF">LSAT_V11C300146630</name>
</gene>
<dbReference type="Proteomes" id="UP000235145">
    <property type="component" value="Unassembled WGS sequence"/>
</dbReference>
<dbReference type="Pfam" id="PF02365">
    <property type="entry name" value="NAM"/>
    <property type="match status" value="1"/>
</dbReference>
<comment type="caution">
    <text evidence="9">The sequence shown here is derived from an EMBL/GenBank/DDBJ whole genome shotgun (WGS) entry which is preliminary data.</text>
</comment>
<feature type="region of interest" description="Disordered" evidence="6">
    <location>
        <begin position="234"/>
        <end position="312"/>
    </location>
</feature>
<feature type="region of interest" description="Disordered" evidence="6">
    <location>
        <begin position="1"/>
        <end position="42"/>
    </location>
</feature>
<evidence type="ECO:0000256" key="6">
    <source>
        <dbReference type="SAM" id="MobiDB-lite"/>
    </source>
</evidence>
<dbReference type="PROSITE" id="PS51005">
    <property type="entry name" value="NAC"/>
    <property type="match status" value="1"/>
</dbReference>
<dbReference type="Gene3D" id="2.170.150.80">
    <property type="entry name" value="NAC domain"/>
    <property type="match status" value="1"/>
</dbReference>
<dbReference type="GO" id="GO:0003677">
    <property type="term" value="F:DNA binding"/>
    <property type="evidence" value="ECO:0007669"/>
    <property type="project" value="UniProtKB-KW"/>
</dbReference>
<evidence type="ECO:0000313" key="9">
    <source>
        <dbReference type="EMBL" id="KAJ0218996.1"/>
    </source>
</evidence>
<organism evidence="9 10">
    <name type="scientific">Lactuca sativa</name>
    <name type="common">Garden lettuce</name>
    <dbReference type="NCBI Taxonomy" id="4236"/>
    <lineage>
        <taxon>Eukaryota</taxon>
        <taxon>Viridiplantae</taxon>
        <taxon>Streptophyta</taxon>
        <taxon>Embryophyta</taxon>
        <taxon>Tracheophyta</taxon>
        <taxon>Spermatophyta</taxon>
        <taxon>Magnoliopsida</taxon>
        <taxon>eudicotyledons</taxon>
        <taxon>Gunneridae</taxon>
        <taxon>Pentapetalae</taxon>
        <taxon>asterids</taxon>
        <taxon>campanulids</taxon>
        <taxon>Asterales</taxon>
        <taxon>Asteraceae</taxon>
        <taxon>Cichorioideae</taxon>
        <taxon>Cichorieae</taxon>
        <taxon>Lactucinae</taxon>
        <taxon>Lactuca</taxon>
    </lineage>
</organism>
<dbReference type="GO" id="GO:0005634">
    <property type="term" value="C:nucleus"/>
    <property type="evidence" value="ECO:0007669"/>
    <property type="project" value="UniProtKB-SubCell"/>
</dbReference>
<keyword evidence="5" id="KW-0539">Nucleus</keyword>
<dbReference type="PANTHER" id="PTHR31989">
    <property type="entry name" value="NAC DOMAIN-CONTAINING PROTEIN 82-RELATED"/>
    <property type="match status" value="1"/>
</dbReference>
<evidence type="ECO:0000256" key="7">
    <source>
        <dbReference type="SAM" id="Phobius"/>
    </source>
</evidence>
<evidence type="ECO:0000256" key="4">
    <source>
        <dbReference type="ARBA" id="ARBA00023163"/>
    </source>
</evidence>
<evidence type="ECO:0000313" key="10">
    <source>
        <dbReference type="Proteomes" id="UP000235145"/>
    </source>
</evidence>
<feature type="compositionally biased region" description="Polar residues" evidence="6">
    <location>
        <begin position="269"/>
        <end position="282"/>
    </location>
</feature>
<keyword evidence="7" id="KW-0472">Membrane</keyword>
<keyword evidence="3" id="KW-0238">DNA-binding</keyword>
<comment type="subcellular location">
    <subcellularLocation>
        <location evidence="1">Nucleus</location>
    </subcellularLocation>
</comment>
<reference evidence="9 10" key="1">
    <citation type="journal article" date="2017" name="Nat. Commun.">
        <title>Genome assembly with in vitro proximity ligation data and whole-genome triplication in lettuce.</title>
        <authorList>
            <person name="Reyes-Chin-Wo S."/>
            <person name="Wang Z."/>
            <person name="Yang X."/>
            <person name="Kozik A."/>
            <person name="Arikit S."/>
            <person name="Song C."/>
            <person name="Xia L."/>
            <person name="Froenicke L."/>
            <person name="Lavelle D.O."/>
            <person name="Truco M.J."/>
            <person name="Xia R."/>
            <person name="Zhu S."/>
            <person name="Xu C."/>
            <person name="Xu H."/>
            <person name="Xu X."/>
            <person name="Cox K."/>
            <person name="Korf I."/>
            <person name="Meyers B.C."/>
            <person name="Michelmore R.W."/>
        </authorList>
    </citation>
    <scope>NUCLEOTIDE SEQUENCE [LARGE SCALE GENOMIC DNA]</scope>
    <source>
        <strain evidence="10">cv. Salinas</strain>
        <tissue evidence="9">Seedlings</tissue>
    </source>
</reference>
<protein>
    <recommendedName>
        <fullName evidence="8">NAC domain-containing protein</fullName>
    </recommendedName>
</protein>
<feature type="compositionally biased region" description="Polar residues" evidence="6">
    <location>
        <begin position="247"/>
        <end position="260"/>
    </location>
</feature>
<feature type="domain" description="NAC" evidence="8">
    <location>
        <begin position="66"/>
        <end position="229"/>
    </location>
</feature>
<evidence type="ECO:0000256" key="2">
    <source>
        <dbReference type="ARBA" id="ARBA00023015"/>
    </source>
</evidence>
<accession>A0A9R1WAC3</accession>
<dbReference type="GO" id="GO:0006355">
    <property type="term" value="P:regulation of DNA-templated transcription"/>
    <property type="evidence" value="ECO:0007669"/>
    <property type="project" value="InterPro"/>
</dbReference>
<feature type="compositionally biased region" description="Basic and acidic residues" evidence="6">
    <location>
        <begin position="234"/>
        <end position="246"/>
    </location>
</feature>